<sequence length="286" mass="32533">MNNPFPENVFSSCTLCPRDCRVDRRKETGFCKVRDKLKVASAFPHFGEEPVLTGVGGSGTIFLSGCNLGCVFCQNFDISHYAEGEEIDVKDLVNIMLYLQGRGCHNINFVTPTHQIPLIAEGIIKAKEKGLTVPIVYNCGGYEKVETLKKIEGLIDIYMPDIKTFNREFAKKYLLAPDYPEVVKEAVKEMFRQVGNLKTDTRKIATKGLIIRHLVMPGFTEDSKEILKWIAENLGRDAYVNVMEQYFPAFRAKEFPEIARRVTPEEFQEVYRFAEKLGLRLATEEV</sequence>
<dbReference type="SFLD" id="SFLDG01099">
    <property type="entry name" value="Uncharacterised_Radical_SAM_Su"/>
    <property type="match status" value="1"/>
</dbReference>
<evidence type="ECO:0000256" key="1">
    <source>
        <dbReference type="ARBA" id="ARBA00009777"/>
    </source>
</evidence>
<dbReference type="PROSITE" id="PS01087">
    <property type="entry name" value="RADICAL_ACTIVATING"/>
    <property type="match status" value="1"/>
</dbReference>
<evidence type="ECO:0000259" key="9">
    <source>
        <dbReference type="Pfam" id="PF04055"/>
    </source>
</evidence>
<feature type="binding site" evidence="8">
    <location>
        <position position="66"/>
    </location>
    <ligand>
        <name>[4Fe-4S] cluster</name>
        <dbReference type="ChEBI" id="CHEBI:49883"/>
        <note>4Fe-4S-S-AdoMet</note>
    </ligand>
</feature>
<keyword evidence="10" id="KW-0456">Lyase</keyword>
<evidence type="ECO:0000256" key="8">
    <source>
        <dbReference type="PIRSR" id="PIRSR004869-50"/>
    </source>
</evidence>
<accession>A0A238Z8E4</accession>
<reference evidence="11" key="1">
    <citation type="submission" date="2017-06" db="EMBL/GenBank/DDBJ databases">
        <authorList>
            <person name="Varghese N."/>
            <person name="Submissions S."/>
        </authorList>
    </citation>
    <scope>NUCLEOTIDE SEQUENCE [LARGE SCALE GENOMIC DNA]</scope>
    <source>
        <strain evidence="11">DSM 15668</strain>
    </source>
</reference>
<dbReference type="GO" id="GO:0051539">
    <property type="term" value="F:4 iron, 4 sulfur cluster binding"/>
    <property type="evidence" value="ECO:0007669"/>
    <property type="project" value="UniProtKB-KW"/>
</dbReference>
<dbReference type="Gene3D" id="3.20.20.70">
    <property type="entry name" value="Aldolase class I"/>
    <property type="match status" value="1"/>
</dbReference>
<dbReference type="SFLD" id="SFLDS00029">
    <property type="entry name" value="Radical_SAM"/>
    <property type="match status" value="1"/>
</dbReference>
<evidence type="ECO:0000313" key="10">
    <source>
        <dbReference type="EMBL" id="SNR79746.1"/>
    </source>
</evidence>
<evidence type="ECO:0000256" key="6">
    <source>
        <dbReference type="ARBA" id="ARBA00023004"/>
    </source>
</evidence>
<dbReference type="Proteomes" id="UP000198405">
    <property type="component" value="Unassembled WGS sequence"/>
</dbReference>
<gene>
    <name evidence="10" type="ORF">SAMN06265340_10737</name>
</gene>
<dbReference type="PIRSF" id="PIRSF004869">
    <property type="entry name" value="PflX_prd"/>
    <property type="match status" value="1"/>
</dbReference>
<keyword evidence="2" id="KW-0004">4Fe-4S</keyword>
<dbReference type="InterPro" id="IPR001989">
    <property type="entry name" value="Radical_activat_CS"/>
</dbReference>
<keyword evidence="5" id="KW-0560">Oxidoreductase</keyword>
<dbReference type="SUPFAM" id="SSF102114">
    <property type="entry name" value="Radical SAM enzymes"/>
    <property type="match status" value="1"/>
</dbReference>
<dbReference type="EMBL" id="FZOB01000007">
    <property type="protein sequence ID" value="SNR79746.1"/>
    <property type="molecule type" value="Genomic_DNA"/>
</dbReference>
<feature type="binding site" evidence="8">
    <location>
        <position position="70"/>
    </location>
    <ligand>
        <name>[4Fe-4S] cluster</name>
        <dbReference type="ChEBI" id="CHEBI:49883"/>
        <note>4Fe-4S-S-AdoMet</note>
    </ligand>
</feature>
<feature type="binding site" evidence="8">
    <location>
        <position position="73"/>
    </location>
    <ligand>
        <name>[4Fe-4S] cluster</name>
        <dbReference type="ChEBI" id="CHEBI:49883"/>
        <note>4Fe-4S-S-AdoMet</note>
    </ligand>
</feature>
<dbReference type="InterPro" id="IPR013785">
    <property type="entry name" value="Aldolase_TIM"/>
</dbReference>
<feature type="domain" description="Radical SAM core" evidence="9">
    <location>
        <begin position="61"/>
        <end position="230"/>
    </location>
</feature>
<dbReference type="RefSeq" id="WP_089323162.1">
    <property type="nucleotide sequence ID" value="NZ_FZOB01000007.1"/>
</dbReference>
<protein>
    <submittedName>
        <fullName evidence="10">Putative pyruvate formate lyase activating enzyme</fullName>
    </submittedName>
</protein>
<evidence type="ECO:0000313" key="11">
    <source>
        <dbReference type="Proteomes" id="UP000198405"/>
    </source>
</evidence>
<keyword evidence="10" id="KW-0670">Pyruvate</keyword>
<evidence type="ECO:0000256" key="7">
    <source>
        <dbReference type="ARBA" id="ARBA00023014"/>
    </source>
</evidence>
<keyword evidence="6 8" id="KW-0408">Iron</keyword>
<evidence type="ECO:0000256" key="4">
    <source>
        <dbReference type="ARBA" id="ARBA00022723"/>
    </source>
</evidence>
<keyword evidence="7 8" id="KW-0411">Iron-sulfur</keyword>
<dbReference type="InterPro" id="IPR040085">
    <property type="entry name" value="MJ0674-like"/>
</dbReference>
<dbReference type="GO" id="GO:0016491">
    <property type="term" value="F:oxidoreductase activity"/>
    <property type="evidence" value="ECO:0007669"/>
    <property type="project" value="UniProtKB-KW"/>
</dbReference>
<dbReference type="GO" id="GO:0046872">
    <property type="term" value="F:metal ion binding"/>
    <property type="evidence" value="ECO:0007669"/>
    <property type="project" value="UniProtKB-KW"/>
</dbReference>
<proteinExistence type="inferred from homology"/>
<organism evidence="10 11">
    <name type="scientific">Desulfurobacterium atlanticum</name>
    <dbReference type="NCBI Taxonomy" id="240169"/>
    <lineage>
        <taxon>Bacteria</taxon>
        <taxon>Pseudomonadati</taxon>
        <taxon>Aquificota</taxon>
        <taxon>Aquificia</taxon>
        <taxon>Desulfurobacteriales</taxon>
        <taxon>Desulfurobacteriaceae</taxon>
        <taxon>Desulfurobacterium</taxon>
    </lineage>
</organism>
<keyword evidence="11" id="KW-1185">Reference proteome</keyword>
<dbReference type="Pfam" id="PF04055">
    <property type="entry name" value="Radical_SAM"/>
    <property type="match status" value="1"/>
</dbReference>
<dbReference type="InterPro" id="IPR007197">
    <property type="entry name" value="rSAM"/>
</dbReference>
<dbReference type="OrthoDB" id="9781783at2"/>
<dbReference type="AlphaFoldDB" id="A0A238Z8E4"/>
<dbReference type="PANTHER" id="PTHR43075:SF1">
    <property type="entry name" value="FORMATE LYASE ACTIVATING ENZYME, PUTATIVE (AFU_ORTHOLOGUE AFUA_2G15630)-RELATED"/>
    <property type="match status" value="1"/>
</dbReference>
<dbReference type="InterPro" id="IPR016431">
    <property type="entry name" value="Pyrv-formate_lyase-activ_prd"/>
</dbReference>
<dbReference type="GO" id="GO:0016829">
    <property type="term" value="F:lyase activity"/>
    <property type="evidence" value="ECO:0007669"/>
    <property type="project" value="UniProtKB-KW"/>
</dbReference>
<dbReference type="InterPro" id="IPR058240">
    <property type="entry name" value="rSAM_sf"/>
</dbReference>
<comment type="cofactor">
    <cofactor evidence="8">
        <name>[4Fe-4S] cluster</name>
        <dbReference type="ChEBI" id="CHEBI:49883"/>
    </cofactor>
    <text evidence="8">Binds 1 [4Fe-4S] cluster. The cluster is coordinated with 3 cysteines and an exchangeable S-adenosyl-L-methionine.</text>
</comment>
<dbReference type="CDD" id="cd01335">
    <property type="entry name" value="Radical_SAM"/>
    <property type="match status" value="1"/>
</dbReference>
<evidence type="ECO:0000256" key="5">
    <source>
        <dbReference type="ARBA" id="ARBA00023002"/>
    </source>
</evidence>
<dbReference type="PANTHER" id="PTHR43075">
    <property type="entry name" value="FORMATE LYASE ACTIVATING ENZYME, PUTATIVE (AFU_ORTHOLOGUE AFUA_2G15630)-RELATED"/>
    <property type="match status" value="1"/>
</dbReference>
<keyword evidence="3 8" id="KW-0949">S-adenosyl-L-methionine</keyword>
<comment type="similarity">
    <text evidence="1">Belongs to the organic radical-activating enzymes family.</text>
</comment>
<name>A0A238Z8E4_9BACT</name>
<keyword evidence="4 8" id="KW-0479">Metal-binding</keyword>
<evidence type="ECO:0000256" key="3">
    <source>
        <dbReference type="ARBA" id="ARBA00022691"/>
    </source>
</evidence>
<evidence type="ECO:0000256" key="2">
    <source>
        <dbReference type="ARBA" id="ARBA00022485"/>
    </source>
</evidence>